<dbReference type="Pfam" id="PF01872">
    <property type="entry name" value="RibD_C"/>
    <property type="match status" value="1"/>
</dbReference>
<evidence type="ECO:0000313" key="14">
    <source>
        <dbReference type="EMBL" id="KAJ1968368.1"/>
    </source>
</evidence>
<dbReference type="GO" id="GO:0009231">
    <property type="term" value="P:riboflavin biosynthetic process"/>
    <property type="evidence" value="ECO:0007669"/>
    <property type="project" value="UniProtKB-KW"/>
</dbReference>
<proteinExistence type="inferred from homology"/>
<evidence type="ECO:0000256" key="4">
    <source>
        <dbReference type="ARBA" id="ARBA00012851"/>
    </source>
</evidence>
<evidence type="ECO:0000256" key="7">
    <source>
        <dbReference type="ARBA" id="ARBA00022857"/>
    </source>
</evidence>
<dbReference type="OrthoDB" id="5432at2759"/>
<evidence type="ECO:0000256" key="10">
    <source>
        <dbReference type="ARBA" id="ARBA00031630"/>
    </source>
</evidence>
<feature type="domain" description="Bacterial bifunctional deaminase-reductase C-terminal" evidence="13">
    <location>
        <begin position="19"/>
        <end position="193"/>
    </location>
</feature>
<dbReference type="Proteomes" id="UP001150925">
    <property type="component" value="Unassembled WGS sequence"/>
</dbReference>
<comment type="catalytic activity">
    <reaction evidence="11">
        <text>2,5-diamino-6-(1-D-ribitylamino)pyrimidin-4(3H)-one 5'-phosphate + NAD(+) = 2,5-diamino-6-(1-D-ribosylamino)pyrimidin-4(3H)-one 5'-phosphate + NADH + H(+)</text>
        <dbReference type="Rhea" id="RHEA:27274"/>
        <dbReference type="ChEBI" id="CHEBI:15378"/>
        <dbReference type="ChEBI" id="CHEBI:57540"/>
        <dbReference type="ChEBI" id="CHEBI:57945"/>
        <dbReference type="ChEBI" id="CHEBI:58890"/>
        <dbReference type="ChEBI" id="CHEBI:59545"/>
        <dbReference type="EC" id="1.1.1.302"/>
    </reaction>
</comment>
<sequence length="275" mass="29866">SLVEQALHDDRVVFDVPWPSVTLTFAQSLDGRIAGTRGQPLRLSGHESMAMTHQLRTQHDAILVGIGTVISDDPRLTARMCGPHYNLRNPQPVVIDPTLRMPLSCKLLTSPLTDPRVKPPWVITGPQCSMERKALLEDAGARVFVMPEDLTMSTQGSTRPTIEVADILACLRRQGIQSLMVEGGATVIEHFLQFMSAVRQDPSSEQHLPSLRCIITVAPCWVGLDGVTVNIPPAKTIQGPSGDHCKNISSAVALDITLTKQLGKDVILVGNVQAH</sequence>
<evidence type="ECO:0000256" key="5">
    <source>
        <dbReference type="ARBA" id="ARBA00015035"/>
    </source>
</evidence>
<name>A0A9W8ATY6_9FUNG</name>
<comment type="catalytic activity">
    <reaction evidence="12">
        <text>2,5-diamino-6-(1-D-ribitylamino)pyrimidin-4(3H)-one 5'-phosphate + NADP(+) = 2,5-diamino-6-(1-D-ribosylamino)pyrimidin-4(3H)-one 5'-phosphate + NADPH + H(+)</text>
        <dbReference type="Rhea" id="RHEA:27278"/>
        <dbReference type="ChEBI" id="CHEBI:15378"/>
        <dbReference type="ChEBI" id="CHEBI:57783"/>
        <dbReference type="ChEBI" id="CHEBI:58349"/>
        <dbReference type="ChEBI" id="CHEBI:58890"/>
        <dbReference type="ChEBI" id="CHEBI:59545"/>
        <dbReference type="EC" id="1.1.1.302"/>
    </reaction>
</comment>
<comment type="pathway">
    <text evidence="2">Cofactor biosynthesis; riboflavin biosynthesis.</text>
</comment>
<dbReference type="SUPFAM" id="SSF53597">
    <property type="entry name" value="Dihydrofolate reductase-like"/>
    <property type="match status" value="1"/>
</dbReference>
<dbReference type="PANTHER" id="PTHR38011:SF7">
    <property type="entry name" value="2,5-DIAMINO-6-RIBOSYLAMINO-4(3H)-PYRIMIDINONE 5'-PHOSPHATE REDUCTASE"/>
    <property type="match status" value="1"/>
</dbReference>
<dbReference type="InterPro" id="IPR002734">
    <property type="entry name" value="RibDG_C"/>
</dbReference>
<dbReference type="GO" id="GO:0008703">
    <property type="term" value="F:5-amino-6-(5-phosphoribosylamino)uracil reductase activity"/>
    <property type="evidence" value="ECO:0007669"/>
    <property type="project" value="InterPro"/>
</dbReference>
<feature type="non-terminal residue" evidence="14">
    <location>
        <position position="275"/>
    </location>
</feature>
<keyword evidence="7" id="KW-0521">NADP</keyword>
<dbReference type="AlphaFoldDB" id="A0A9W8ATY6"/>
<dbReference type="InterPro" id="IPR024072">
    <property type="entry name" value="DHFR-like_dom_sf"/>
</dbReference>
<evidence type="ECO:0000256" key="12">
    <source>
        <dbReference type="ARBA" id="ARBA00049020"/>
    </source>
</evidence>
<evidence type="ECO:0000256" key="1">
    <source>
        <dbReference type="ARBA" id="ARBA00003555"/>
    </source>
</evidence>
<dbReference type="EC" id="1.1.1.302" evidence="4"/>
<protein>
    <recommendedName>
        <fullName evidence="5">2,5-diamino-6-ribosylamino-4(3H)-pyrimidinone 5'-phosphate reductase</fullName>
        <ecNumber evidence="4">1.1.1.302</ecNumber>
    </recommendedName>
    <alternativeName>
        <fullName evidence="10">2,5-diamino-6-(5-phospho-D-ribosylamino)pyrimidin-4(3H)-one reductase</fullName>
    </alternativeName>
    <alternativeName>
        <fullName evidence="9">2,5-diamino-6-ribitylamino-4(3H)-pyrimidinone 5'-phosphate synthase</fullName>
    </alternativeName>
</protein>
<comment type="caution">
    <text evidence="14">The sequence shown here is derived from an EMBL/GenBank/DDBJ whole genome shotgun (WGS) entry which is preliminary data.</text>
</comment>
<evidence type="ECO:0000313" key="15">
    <source>
        <dbReference type="Proteomes" id="UP001150925"/>
    </source>
</evidence>
<dbReference type="PANTHER" id="PTHR38011">
    <property type="entry name" value="DIHYDROFOLATE REDUCTASE FAMILY PROTEIN (AFU_ORTHOLOGUE AFUA_8G06820)"/>
    <property type="match status" value="1"/>
</dbReference>
<evidence type="ECO:0000256" key="9">
    <source>
        <dbReference type="ARBA" id="ARBA00030073"/>
    </source>
</evidence>
<evidence type="ECO:0000259" key="13">
    <source>
        <dbReference type="Pfam" id="PF01872"/>
    </source>
</evidence>
<dbReference type="InterPro" id="IPR050765">
    <property type="entry name" value="Riboflavin_Biosynth_HTPR"/>
</dbReference>
<evidence type="ECO:0000256" key="3">
    <source>
        <dbReference type="ARBA" id="ARBA00009723"/>
    </source>
</evidence>
<dbReference type="EMBL" id="JANBPY010000193">
    <property type="protein sequence ID" value="KAJ1968368.1"/>
    <property type="molecule type" value="Genomic_DNA"/>
</dbReference>
<organism evidence="14 15">
    <name type="scientific">Dispira parvispora</name>
    <dbReference type="NCBI Taxonomy" id="1520584"/>
    <lineage>
        <taxon>Eukaryota</taxon>
        <taxon>Fungi</taxon>
        <taxon>Fungi incertae sedis</taxon>
        <taxon>Zoopagomycota</taxon>
        <taxon>Kickxellomycotina</taxon>
        <taxon>Dimargaritomycetes</taxon>
        <taxon>Dimargaritales</taxon>
        <taxon>Dimargaritaceae</taxon>
        <taxon>Dispira</taxon>
    </lineage>
</organism>
<gene>
    <name evidence="14" type="primary">RIB7</name>
    <name evidence="14" type="ORF">IWQ62_001293</name>
</gene>
<evidence type="ECO:0000256" key="11">
    <source>
        <dbReference type="ARBA" id="ARBA00047550"/>
    </source>
</evidence>
<evidence type="ECO:0000256" key="8">
    <source>
        <dbReference type="ARBA" id="ARBA00023002"/>
    </source>
</evidence>
<comment type="similarity">
    <text evidence="3">Belongs to the HTP reductase family.</text>
</comment>
<reference evidence="14" key="1">
    <citation type="submission" date="2022-07" db="EMBL/GenBank/DDBJ databases">
        <title>Phylogenomic reconstructions and comparative analyses of Kickxellomycotina fungi.</title>
        <authorList>
            <person name="Reynolds N.K."/>
            <person name="Stajich J.E."/>
            <person name="Barry K."/>
            <person name="Grigoriev I.V."/>
            <person name="Crous P."/>
            <person name="Smith M.E."/>
        </authorList>
    </citation>
    <scope>NUCLEOTIDE SEQUENCE</scope>
    <source>
        <strain evidence="14">RSA 1196</strain>
    </source>
</reference>
<comment type="function">
    <text evidence="1">Catalyzes an early step in riboflavin biosynthesis, the NADPH-dependent reduction of the ribose side chain of 2,5-diamino-6-ribosylamino-4(3H)-pyrimidinone 5'-phosphate, yielding 2,5-diamino-6-ribitylamino-4(3H)-pyrimidinone 5'-phosphate.</text>
</comment>
<evidence type="ECO:0000256" key="6">
    <source>
        <dbReference type="ARBA" id="ARBA00022619"/>
    </source>
</evidence>
<evidence type="ECO:0000256" key="2">
    <source>
        <dbReference type="ARBA" id="ARBA00005104"/>
    </source>
</evidence>
<accession>A0A9W8ATY6</accession>
<keyword evidence="8 14" id="KW-0560">Oxidoreductase</keyword>
<keyword evidence="6" id="KW-0686">Riboflavin biosynthesis</keyword>
<dbReference type="Gene3D" id="3.40.430.10">
    <property type="entry name" value="Dihydrofolate Reductase, subunit A"/>
    <property type="match status" value="1"/>
</dbReference>
<keyword evidence="15" id="KW-1185">Reference proteome</keyword>